<name>A0A1Z5KJZ1_FISSO</name>
<protein>
    <submittedName>
        <fullName evidence="2">Uncharacterized protein</fullName>
    </submittedName>
</protein>
<reference evidence="2 3" key="1">
    <citation type="journal article" date="2015" name="Plant Cell">
        <title>Oil accumulation by the oleaginous diatom Fistulifera solaris as revealed by the genome and transcriptome.</title>
        <authorList>
            <person name="Tanaka T."/>
            <person name="Maeda Y."/>
            <person name="Veluchamy A."/>
            <person name="Tanaka M."/>
            <person name="Abida H."/>
            <person name="Marechal E."/>
            <person name="Bowler C."/>
            <person name="Muto M."/>
            <person name="Sunaga Y."/>
            <person name="Tanaka M."/>
            <person name="Yoshino T."/>
            <person name="Taniguchi T."/>
            <person name="Fukuda Y."/>
            <person name="Nemoto M."/>
            <person name="Matsumoto M."/>
            <person name="Wong P.S."/>
            <person name="Aburatani S."/>
            <person name="Fujibuchi W."/>
        </authorList>
    </citation>
    <scope>NUCLEOTIDE SEQUENCE [LARGE SCALE GENOMIC DNA]</scope>
    <source>
        <strain evidence="2 3">JPCC DA0580</strain>
    </source>
</reference>
<gene>
    <name evidence="2" type="ORF">FisN_2Hu188</name>
</gene>
<sequence length="614" mass="70657">MQFPPEDLTQDRLEQWWALPMDRQRFVWALQTETRVRAHKVKQRDITHTLQSNLLFDIYLPPDAQLKNSGCSNSETTPDATLATTVGSLDLTPSFEPEASAPLVPPNLLFFELLLEAYCGYSMTGLFHSLDPDRPRAAMMGGAVVAVFRSWSHVQDLPEWEQLDYAATYFRFRGGFAFGDLERMATKLCADRIVPAFEDIGPLIYSVTQRGLSFALSYDFENCSHSYSYLEQAKWPRNTQLIMLHERADLLGALLDFDISVAAFAYDGVQVRGAPRAVLSLLTHALVVTPFVLAEKRNRQRIVKYCKRGFRSYMLDPYCSHDKQCPHEAIQSAVKEGAPVNPSEEYPGLEMEWKSRYLDRDNTREDPVNYYDRRTSVCECLYSKDTKDIETGEYEWDKMFKYTFGVVAKTEEHLFDFLTKKNQWTPEHQRFVRSIHPMARKICRHCREAYTDYIVLGRGPSDFADSIDELLHGEMSFRRAGFYSGGAFDSTRVRDDARSTNEYLSLLRAQEIAEETKYLIRHGSNGNYKPRFAYGDDLETLLEKAASISFAEPNRRPLGLNPERFMADCEKCQKEMPGREYGTKLCVDCESRMRSTEDRKPSGHKRPRTEQDVS</sequence>
<evidence type="ECO:0000313" key="2">
    <source>
        <dbReference type="EMBL" id="GAX26392.1"/>
    </source>
</evidence>
<keyword evidence="3" id="KW-1185">Reference proteome</keyword>
<accession>A0A1Z5KJZ1</accession>
<dbReference type="AlphaFoldDB" id="A0A1Z5KJZ1"/>
<feature type="compositionally biased region" description="Basic and acidic residues" evidence="1">
    <location>
        <begin position="591"/>
        <end position="601"/>
    </location>
</feature>
<dbReference type="Proteomes" id="UP000198406">
    <property type="component" value="Unassembled WGS sequence"/>
</dbReference>
<comment type="caution">
    <text evidence="2">The sequence shown here is derived from an EMBL/GenBank/DDBJ whole genome shotgun (WGS) entry which is preliminary data.</text>
</comment>
<dbReference type="InParanoid" id="A0A1Z5KJZ1"/>
<feature type="region of interest" description="Disordered" evidence="1">
    <location>
        <begin position="591"/>
        <end position="614"/>
    </location>
</feature>
<proteinExistence type="predicted"/>
<dbReference type="OrthoDB" id="539213at2759"/>
<dbReference type="EMBL" id="BDSP01000242">
    <property type="protein sequence ID" value="GAX26392.1"/>
    <property type="molecule type" value="Genomic_DNA"/>
</dbReference>
<evidence type="ECO:0000313" key="3">
    <source>
        <dbReference type="Proteomes" id="UP000198406"/>
    </source>
</evidence>
<organism evidence="2 3">
    <name type="scientific">Fistulifera solaris</name>
    <name type="common">Oleaginous diatom</name>
    <dbReference type="NCBI Taxonomy" id="1519565"/>
    <lineage>
        <taxon>Eukaryota</taxon>
        <taxon>Sar</taxon>
        <taxon>Stramenopiles</taxon>
        <taxon>Ochrophyta</taxon>
        <taxon>Bacillariophyta</taxon>
        <taxon>Bacillariophyceae</taxon>
        <taxon>Bacillariophycidae</taxon>
        <taxon>Naviculales</taxon>
        <taxon>Naviculaceae</taxon>
        <taxon>Fistulifera</taxon>
    </lineage>
</organism>
<evidence type="ECO:0000256" key="1">
    <source>
        <dbReference type="SAM" id="MobiDB-lite"/>
    </source>
</evidence>